<evidence type="ECO:0000256" key="2">
    <source>
        <dbReference type="SAM" id="Phobius"/>
    </source>
</evidence>
<dbReference type="Gene3D" id="3.10.100.10">
    <property type="entry name" value="Mannose-Binding Protein A, subunit A"/>
    <property type="match status" value="1"/>
</dbReference>
<evidence type="ECO:0000256" key="1">
    <source>
        <dbReference type="ARBA" id="ARBA00023157"/>
    </source>
</evidence>
<dbReference type="Pfam" id="PF00193">
    <property type="entry name" value="Xlink"/>
    <property type="match status" value="1"/>
</dbReference>
<keyword evidence="2" id="KW-0472">Membrane</keyword>
<evidence type="ECO:0000259" key="3">
    <source>
        <dbReference type="PROSITE" id="PS50963"/>
    </source>
</evidence>
<dbReference type="SMART" id="SM00445">
    <property type="entry name" value="LINK"/>
    <property type="match status" value="1"/>
</dbReference>
<dbReference type="GO" id="GO:0007155">
    <property type="term" value="P:cell adhesion"/>
    <property type="evidence" value="ECO:0007669"/>
    <property type="project" value="InterPro"/>
</dbReference>
<accession>A0A6C0B8P4</accession>
<dbReference type="SUPFAM" id="SSF56436">
    <property type="entry name" value="C-type lectin-like"/>
    <property type="match status" value="1"/>
</dbReference>
<keyword evidence="1" id="KW-1015">Disulfide bond</keyword>
<dbReference type="PROSITE" id="PS50963">
    <property type="entry name" value="LINK_2"/>
    <property type="match status" value="1"/>
</dbReference>
<feature type="transmembrane region" description="Helical" evidence="2">
    <location>
        <begin position="6"/>
        <end position="22"/>
    </location>
</feature>
<dbReference type="EMBL" id="MN739096">
    <property type="protein sequence ID" value="QHS88410.1"/>
    <property type="molecule type" value="Genomic_DNA"/>
</dbReference>
<feature type="domain" description="Link" evidence="3">
    <location>
        <begin position="81"/>
        <end position="181"/>
    </location>
</feature>
<dbReference type="InterPro" id="IPR000538">
    <property type="entry name" value="Link_dom"/>
</dbReference>
<dbReference type="AlphaFoldDB" id="A0A6C0B8P4"/>
<sequence>MNPFIIIIPVVILMLILIFLNNSYSSIEILLFLFVIMVIGVIGTQYFFGVNLTATIQNLFNNPEIDIAIVQPALPTDNLLDTTRKQTYHVQGRFDYLNAKAVCKAYNGQIANIKQVMDAYEKGAEWCDYGWSDDHMALYPTQYKSWKSYQELGHKEQCGRPGVNGGYNNNILQKLGVNCFGKKPKLNGPMPKTILPPGVVDKRVEYWQSKLGNLNVSPFNYDAWSE</sequence>
<keyword evidence="2" id="KW-0812">Transmembrane</keyword>
<protein>
    <recommendedName>
        <fullName evidence="3">Link domain-containing protein</fullName>
    </recommendedName>
</protein>
<dbReference type="InterPro" id="IPR016186">
    <property type="entry name" value="C-type_lectin-like/link_sf"/>
</dbReference>
<reference evidence="4" key="1">
    <citation type="journal article" date="2020" name="Nature">
        <title>Giant virus diversity and host interactions through global metagenomics.</title>
        <authorList>
            <person name="Schulz F."/>
            <person name="Roux S."/>
            <person name="Paez-Espino D."/>
            <person name="Jungbluth S."/>
            <person name="Walsh D.A."/>
            <person name="Denef V.J."/>
            <person name="McMahon K.D."/>
            <person name="Konstantinidis K.T."/>
            <person name="Eloe-Fadrosh E.A."/>
            <person name="Kyrpides N.C."/>
            <person name="Woyke T."/>
        </authorList>
    </citation>
    <scope>NUCLEOTIDE SEQUENCE</scope>
    <source>
        <strain evidence="4">GVMAG-M-3300010158-55</strain>
    </source>
</reference>
<name>A0A6C0B8P4_9ZZZZ</name>
<keyword evidence="2" id="KW-1133">Transmembrane helix</keyword>
<organism evidence="4">
    <name type="scientific">viral metagenome</name>
    <dbReference type="NCBI Taxonomy" id="1070528"/>
    <lineage>
        <taxon>unclassified sequences</taxon>
        <taxon>metagenomes</taxon>
        <taxon>organismal metagenomes</taxon>
    </lineage>
</organism>
<dbReference type="GO" id="GO:0005540">
    <property type="term" value="F:hyaluronic acid binding"/>
    <property type="evidence" value="ECO:0007669"/>
    <property type="project" value="InterPro"/>
</dbReference>
<proteinExistence type="predicted"/>
<dbReference type="InterPro" id="IPR016187">
    <property type="entry name" value="CTDL_fold"/>
</dbReference>
<feature type="transmembrane region" description="Helical" evidence="2">
    <location>
        <begin position="29"/>
        <end position="48"/>
    </location>
</feature>
<evidence type="ECO:0000313" key="4">
    <source>
        <dbReference type="EMBL" id="QHS88410.1"/>
    </source>
</evidence>